<dbReference type="Pfam" id="PF14226">
    <property type="entry name" value="DIOX_N"/>
    <property type="match status" value="1"/>
</dbReference>
<dbReference type="InParanoid" id="A0A2R6QSV7"/>
<gene>
    <name evidence="6" type="ORF">CEY00_Acc14816</name>
</gene>
<dbReference type="PRINTS" id="PR00682">
    <property type="entry name" value="IPNSYNTHASE"/>
</dbReference>
<dbReference type="InterPro" id="IPR050231">
    <property type="entry name" value="Iron_ascorbate_oxido_reductase"/>
</dbReference>
<dbReference type="InterPro" id="IPR026992">
    <property type="entry name" value="DIOX_N"/>
</dbReference>
<keyword evidence="3" id="KW-0560">Oxidoreductase</keyword>
<reference evidence="7" key="2">
    <citation type="journal article" date="2018" name="BMC Genomics">
        <title>A manually annotated Actinidia chinensis var. chinensis (kiwifruit) genome highlights the challenges associated with draft genomes and gene prediction in plants.</title>
        <authorList>
            <person name="Pilkington S.M."/>
            <person name="Crowhurst R."/>
            <person name="Hilario E."/>
            <person name="Nardozza S."/>
            <person name="Fraser L."/>
            <person name="Peng Y."/>
            <person name="Gunaseelan K."/>
            <person name="Simpson R."/>
            <person name="Tahir J."/>
            <person name="Deroles S.C."/>
            <person name="Templeton K."/>
            <person name="Luo Z."/>
            <person name="Davy M."/>
            <person name="Cheng C."/>
            <person name="McNeilage M."/>
            <person name="Scaglione D."/>
            <person name="Liu Y."/>
            <person name="Zhang Q."/>
            <person name="Datson P."/>
            <person name="De Silva N."/>
            <person name="Gardiner S.E."/>
            <person name="Bassett H."/>
            <person name="Chagne D."/>
            <person name="McCallum J."/>
            <person name="Dzierzon H."/>
            <person name="Deng C."/>
            <person name="Wang Y.Y."/>
            <person name="Barron L."/>
            <person name="Manako K."/>
            <person name="Bowen J."/>
            <person name="Foster T.M."/>
            <person name="Erridge Z.A."/>
            <person name="Tiffin H."/>
            <person name="Waite C.N."/>
            <person name="Davies K.M."/>
            <person name="Grierson E.P."/>
            <person name="Laing W.A."/>
            <person name="Kirk R."/>
            <person name="Chen X."/>
            <person name="Wood M."/>
            <person name="Montefiori M."/>
            <person name="Brummell D.A."/>
            <person name="Schwinn K.E."/>
            <person name="Catanach A."/>
            <person name="Fullerton C."/>
            <person name="Li D."/>
            <person name="Meiyalaghan S."/>
            <person name="Nieuwenhuizen N."/>
            <person name="Read N."/>
            <person name="Prakash R."/>
            <person name="Hunter D."/>
            <person name="Zhang H."/>
            <person name="McKenzie M."/>
            <person name="Knabel M."/>
            <person name="Harris A."/>
            <person name="Allan A.C."/>
            <person name="Gleave A."/>
            <person name="Chen A."/>
            <person name="Janssen B.J."/>
            <person name="Plunkett B."/>
            <person name="Ampomah-Dwamena C."/>
            <person name="Voogd C."/>
            <person name="Leif D."/>
            <person name="Lafferty D."/>
            <person name="Souleyre E.J.F."/>
            <person name="Varkonyi-Gasic E."/>
            <person name="Gambi F."/>
            <person name="Hanley J."/>
            <person name="Yao J.L."/>
            <person name="Cheung J."/>
            <person name="David K.M."/>
            <person name="Warren B."/>
            <person name="Marsh K."/>
            <person name="Snowden K.C."/>
            <person name="Lin-Wang K."/>
            <person name="Brian L."/>
            <person name="Martinez-Sanchez M."/>
            <person name="Wang M."/>
            <person name="Ileperuma N."/>
            <person name="Macnee N."/>
            <person name="Campin R."/>
            <person name="McAtee P."/>
            <person name="Drummond R.S.M."/>
            <person name="Espley R.V."/>
            <person name="Ireland H.S."/>
            <person name="Wu R."/>
            <person name="Atkinson R.G."/>
            <person name="Karunairetnam S."/>
            <person name="Bulley S."/>
            <person name="Chunkath S."/>
            <person name="Hanley Z."/>
            <person name="Storey R."/>
            <person name="Thrimawithana A.H."/>
            <person name="Thomson S."/>
            <person name="David C."/>
            <person name="Testolin R."/>
            <person name="Huang H."/>
            <person name="Hellens R.P."/>
            <person name="Schaffer R.J."/>
        </authorList>
    </citation>
    <scope>NUCLEOTIDE SEQUENCE [LARGE SCALE GENOMIC DNA]</scope>
    <source>
        <strain evidence="7">cv. Red5</strain>
    </source>
</reference>
<dbReference type="EMBL" id="NKQK01000013">
    <property type="protein sequence ID" value="PSS14195.1"/>
    <property type="molecule type" value="Genomic_DNA"/>
</dbReference>
<protein>
    <submittedName>
        <fullName evidence="6">Gibberellin 2-beta-dioxygenase</fullName>
    </submittedName>
</protein>
<keyword evidence="2 3" id="KW-0408">Iron</keyword>
<evidence type="ECO:0000256" key="3">
    <source>
        <dbReference type="RuleBase" id="RU003682"/>
    </source>
</evidence>
<dbReference type="InterPro" id="IPR027443">
    <property type="entry name" value="IPNS-like_sf"/>
</dbReference>
<accession>A0A2R6QSV7</accession>
<comment type="similarity">
    <text evidence="3">Belongs to the iron/ascorbate-dependent oxidoreductase family.</text>
</comment>
<comment type="caution">
    <text evidence="6">The sequence shown here is derived from an EMBL/GenBank/DDBJ whole genome shotgun (WGS) entry which is preliminary data.</text>
</comment>
<dbReference type="PROSITE" id="PS51471">
    <property type="entry name" value="FE2OG_OXY"/>
    <property type="match status" value="1"/>
</dbReference>
<name>A0A2R6QSV7_ACTCC</name>
<evidence type="ECO:0000313" key="6">
    <source>
        <dbReference type="EMBL" id="PSS14195.1"/>
    </source>
</evidence>
<dbReference type="InterPro" id="IPR044861">
    <property type="entry name" value="IPNS-like_FE2OG_OXY"/>
</dbReference>
<keyword evidence="6" id="KW-0223">Dioxygenase</keyword>
<dbReference type="FunCoup" id="A0A2R6QSV7">
    <property type="interactions" value="34"/>
</dbReference>
<sequence length="347" mass="39239">MSPPNYYDSYPPLFRPNTTALNGPDPNNLHTPDPEPNPDPLPVIDLECLTRDNERPKLAQACQDWGIFRLVNHGVPATLLAQLHGHAKRIFSLGFESKQAQTCAPVAYFWGTPALTPAGRVIEREKGPTCPPTNVKWFEGFNVLMNKLSDLHVEDPLLDSFRLLLDEYGRHQTRLATTIFEAMAKELSLSQEQSECYLCPSSGLMRVYRYLRWPEADQGSWGIDAHTDSSVLSILNHPEVGGFQVQKDDEWLDVEPIPSTLVVILGDMMQAISSDKYKSAKHRVKANKHVERISIGYFVFPDKDGVIRSPKYKPFTYADFRAQIQQDLKTIGYKVGGLHHFKLHQPT</sequence>
<reference evidence="6 7" key="1">
    <citation type="submission" date="2017-07" db="EMBL/GenBank/DDBJ databases">
        <title>An improved, manually edited Actinidia chinensis var. chinensis (kiwifruit) genome highlights the challenges associated with draft genomes and gene prediction in plants.</title>
        <authorList>
            <person name="Pilkington S."/>
            <person name="Crowhurst R."/>
            <person name="Hilario E."/>
            <person name="Nardozza S."/>
            <person name="Fraser L."/>
            <person name="Peng Y."/>
            <person name="Gunaseelan K."/>
            <person name="Simpson R."/>
            <person name="Tahir J."/>
            <person name="Deroles S."/>
            <person name="Templeton K."/>
            <person name="Luo Z."/>
            <person name="Davy M."/>
            <person name="Cheng C."/>
            <person name="Mcneilage M."/>
            <person name="Scaglione D."/>
            <person name="Liu Y."/>
            <person name="Zhang Q."/>
            <person name="Datson P."/>
            <person name="De Silva N."/>
            <person name="Gardiner S."/>
            <person name="Bassett H."/>
            <person name="Chagne D."/>
            <person name="Mccallum J."/>
            <person name="Dzierzon H."/>
            <person name="Deng C."/>
            <person name="Wang Y.-Y."/>
            <person name="Barron N."/>
            <person name="Manako K."/>
            <person name="Bowen J."/>
            <person name="Foster T."/>
            <person name="Erridge Z."/>
            <person name="Tiffin H."/>
            <person name="Waite C."/>
            <person name="Davies K."/>
            <person name="Grierson E."/>
            <person name="Laing W."/>
            <person name="Kirk R."/>
            <person name="Chen X."/>
            <person name="Wood M."/>
            <person name="Montefiori M."/>
            <person name="Brummell D."/>
            <person name="Schwinn K."/>
            <person name="Catanach A."/>
            <person name="Fullerton C."/>
            <person name="Li D."/>
            <person name="Meiyalaghan S."/>
            <person name="Nieuwenhuizen N."/>
            <person name="Read N."/>
            <person name="Prakash R."/>
            <person name="Hunter D."/>
            <person name="Zhang H."/>
            <person name="Mckenzie M."/>
            <person name="Knabel M."/>
            <person name="Harris A."/>
            <person name="Allan A."/>
            <person name="Chen A."/>
            <person name="Janssen B."/>
            <person name="Plunkett B."/>
            <person name="Dwamena C."/>
            <person name="Voogd C."/>
            <person name="Leif D."/>
            <person name="Lafferty D."/>
            <person name="Souleyre E."/>
            <person name="Varkonyi-Gasic E."/>
            <person name="Gambi F."/>
            <person name="Hanley J."/>
            <person name="Yao J.-L."/>
            <person name="Cheung J."/>
            <person name="David K."/>
            <person name="Warren B."/>
            <person name="Marsh K."/>
            <person name="Snowden K."/>
            <person name="Lin-Wang K."/>
            <person name="Brian L."/>
            <person name="Martinez-Sanchez M."/>
            <person name="Wang M."/>
            <person name="Ileperuma N."/>
            <person name="Macnee N."/>
            <person name="Campin R."/>
            <person name="Mcatee P."/>
            <person name="Drummond R."/>
            <person name="Espley R."/>
            <person name="Ireland H."/>
            <person name="Wu R."/>
            <person name="Atkinson R."/>
            <person name="Karunairetnam S."/>
            <person name="Bulley S."/>
            <person name="Chunkath S."/>
            <person name="Hanley Z."/>
            <person name="Storey R."/>
            <person name="Thrimawithana A."/>
            <person name="Thomson S."/>
            <person name="David C."/>
            <person name="Testolin R."/>
        </authorList>
    </citation>
    <scope>NUCLEOTIDE SEQUENCE [LARGE SCALE GENOMIC DNA]</scope>
    <source>
        <strain evidence="7">cv. Red5</strain>
        <tissue evidence="6">Young leaf</tissue>
    </source>
</reference>
<keyword evidence="7" id="KW-1185">Reference proteome</keyword>
<evidence type="ECO:0000256" key="4">
    <source>
        <dbReference type="SAM" id="MobiDB-lite"/>
    </source>
</evidence>
<dbReference type="Gene3D" id="2.60.120.330">
    <property type="entry name" value="B-lactam Antibiotic, Isopenicillin N Synthase, Chain"/>
    <property type="match status" value="1"/>
</dbReference>
<dbReference type="OMA" id="EACKHWG"/>
<dbReference type="Pfam" id="PF03171">
    <property type="entry name" value="2OG-FeII_Oxy"/>
    <property type="match status" value="1"/>
</dbReference>
<proteinExistence type="inferred from homology"/>
<dbReference type="PANTHER" id="PTHR47990">
    <property type="entry name" value="2-OXOGLUTARATE (2OG) AND FE(II)-DEPENDENT OXYGENASE SUPERFAMILY PROTEIN-RELATED"/>
    <property type="match status" value="1"/>
</dbReference>
<dbReference type="GO" id="GO:0046872">
    <property type="term" value="F:metal ion binding"/>
    <property type="evidence" value="ECO:0007669"/>
    <property type="project" value="UniProtKB-KW"/>
</dbReference>
<dbReference type="InterPro" id="IPR005123">
    <property type="entry name" value="Oxoglu/Fe-dep_dioxygenase_dom"/>
</dbReference>
<evidence type="ECO:0000259" key="5">
    <source>
        <dbReference type="PROSITE" id="PS51471"/>
    </source>
</evidence>
<dbReference type="Proteomes" id="UP000241394">
    <property type="component" value="Chromosome LG13"/>
</dbReference>
<keyword evidence="1 3" id="KW-0479">Metal-binding</keyword>
<dbReference type="STRING" id="1590841.A0A2R6QSV7"/>
<dbReference type="AlphaFoldDB" id="A0A2R6QSV7"/>
<feature type="domain" description="Fe2OG dioxygenase" evidence="5">
    <location>
        <begin position="199"/>
        <end position="301"/>
    </location>
</feature>
<evidence type="ECO:0000256" key="2">
    <source>
        <dbReference type="ARBA" id="ARBA00023004"/>
    </source>
</evidence>
<dbReference type="Gramene" id="PSS14195">
    <property type="protein sequence ID" value="PSS14195"/>
    <property type="gene ID" value="CEY00_Acc14816"/>
</dbReference>
<dbReference type="SUPFAM" id="SSF51197">
    <property type="entry name" value="Clavaminate synthase-like"/>
    <property type="match status" value="1"/>
</dbReference>
<organism evidence="6 7">
    <name type="scientific">Actinidia chinensis var. chinensis</name>
    <name type="common">Chinese soft-hair kiwi</name>
    <dbReference type="NCBI Taxonomy" id="1590841"/>
    <lineage>
        <taxon>Eukaryota</taxon>
        <taxon>Viridiplantae</taxon>
        <taxon>Streptophyta</taxon>
        <taxon>Embryophyta</taxon>
        <taxon>Tracheophyta</taxon>
        <taxon>Spermatophyta</taxon>
        <taxon>Magnoliopsida</taxon>
        <taxon>eudicotyledons</taxon>
        <taxon>Gunneridae</taxon>
        <taxon>Pentapetalae</taxon>
        <taxon>asterids</taxon>
        <taxon>Ericales</taxon>
        <taxon>Actinidiaceae</taxon>
        <taxon>Actinidia</taxon>
    </lineage>
</organism>
<dbReference type="GO" id="GO:0051213">
    <property type="term" value="F:dioxygenase activity"/>
    <property type="evidence" value="ECO:0007669"/>
    <property type="project" value="UniProtKB-KW"/>
</dbReference>
<feature type="region of interest" description="Disordered" evidence="4">
    <location>
        <begin position="1"/>
        <end position="39"/>
    </location>
</feature>
<evidence type="ECO:0000313" key="7">
    <source>
        <dbReference type="Proteomes" id="UP000241394"/>
    </source>
</evidence>
<dbReference type="OrthoDB" id="288590at2759"/>
<dbReference type="GO" id="GO:0016705">
    <property type="term" value="F:oxidoreductase activity, acting on paired donors, with incorporation or reduction of molecular oxygen"/>
    <property type="evidence" value="ECO:0007669"/>
    <property type="project" value="UniProtKB-ARBA"/>
</dbReference>
<evidence type="ECO:0000256" key="1">
    <source>
        <dbReference type="ARBA" id="ARBA00022723"/>
    </source>
</evidence>